<reference evidence="4" key="1">
    <citation type="submission" date="2016-10" db="EMBL/GenBank/DDBJ databases">
        <authorList>
            <person name="Varghese N."/>
            <person name="Submissions S."/>
        </authorList>
    </citation>
    <scope>NUCLEOTIDE SEQUENCE [LARGE SCALE GENOMIC DNA]</scope>
    <source>
        <strain evidence="4">DSM 17038</strain>
    </source>
</reference>
<dbReference type="Pfam" id="PF13938">
    <property type="entry name" value="DUF4213"/>
    <property type="match status" value="1"/>
</dbReference>
<dbReference type="Gene3D" id="3.40.50.11590">
    <property type="match status" value="1"/>
</dbReference>
<proteinExistence type="predicted"/>
<dbReference type="RefSeq" id="WP_092473388.1">
    <property type="nucleotide sequence ID" value="NZ_FOOX01000016.1"/>
</dbReference>
<evidence type="ECO:0000259" key="1">
    <source>
        <dbReference type="Pfam" id="PF04016"/>
    </source>
</evidence>
<dbReference type="InterPro" id="IPR025251">
    <property type="entry name" value="DUF4213"/>
</dbReference>
<evidence type="ECO:0000313" key="3">
    <source>
        <dbReference type="EMBL" id="SFH09946.1"/>
    </source>
</evidence>
<feature type="domain" description="Putative heavy-metal chelation" evidence="1">
    <location>
        <begin position="110"/>
        <end position="238"/>
    </location>
</feature>
<feature type="domain" description="DUF4213" evidence="2">
    <location>
        <begin position="5"/>
        <end position="84"/>
    </location>
</feature>
<dbReference type="Pfam" id="PF04016">
    <property type="entry name" value="DUF364"/>
    <property type="match status" value="1"/>
</dbReference>
<accession>A0A1I2XB77</accession>
<evidence type="ECO:0000313" key="4">
    <source>
        <dbReference type="Proteomes" id="UP000199337"/>
    </source>
</evidence>
<sequence>MWKIYDELIESVPRNLVVSDCCVGLHWTLVKSKTTGVAMTPTEGSGSVSMAGGIVGMGVRELAGYIKSWDNFEAAVALAAINSAVNTEEQVKRMTGRSVSEHQQTNAFTYYGNRLSGKKVAVIGRFPDLDQLNKICELSVLERWPGRGDFPDPACEYLLPQQDYVFITGTTLINKTLPRLLQLTGKSKVILVGPSTPLTPRLFAHGISTLAGSVITDAGVWDFIRQGGGGMAIFQHGCSMVKISSSEVKNV</sequence>
<dbReference type="Gene3D" id="3.30.390.100">
    <property type="match status" value="1"/>
</dbReference>
<dbReference type="OrthoDB" id="9806942at2"/>
<dbReference type="EMBL" id="FOOX01000016">
    <property type="protein sequence ID" value="SFH09946.1"/>
    <property type="molecule type" value="Genomic_DNA"/>
</dbReference>
<organism evidence="3 4">
    <name type="scientific">Desulfotruncus arcticus DSM 17038</name>
    <dbReference type="NCBI Taxonomy" id="1121424"/>
    <lineage>
        <taxon>Bacteria</taxon>
        <taxon>Bacillati</taxon>
        <taxon>Bacillota</taxon>
        <taxon>Clostridia</taxon>
        <taxon>Eubacteriales</taxon>
        <taxon>Desulfallaceae</taxon>
        <taxon>Desulfotruncus</taxon>
    </lineage>
</organism>
<dbReference type="SUPFAM" id="SSF159713">
    <property type="entry name" value="Dhaf3308-like"/>
    <property type="match status" value="1"/>
</dbReference>
<evidence type="ECO:0008006" key="5">
    <source>
        <dbReference type="Google" id="ProtNLM"/>
    </source>
</evidence>
<keyword evidence="4" id="KW-1185">Reference proteome</keyword>
<dbReference type="InterPro" id="IPR007161">
    <property type="entry name" value="DUF364"/>
</dbReference>
<dbReference type="Proteomes" id="UP000199337">
    <property type="component" value="Unassembled WGS sequence"/>
</dbReference>
<gene>
    <name evidence="3" type="ORF">SAMN05660649_03855</name>
</gene>
<dbReference type="STRING" id="341036.SAMN05660649_03855"/>
<name>A0A1I2XB77_9FIRM</name>
<protein>
    <recommendedName>
        <fullName evidence="5">Heavy-metal chelation</fullName>
    </recommendedName>
</protein>
<dbReference type="AlphaFoldDB" id="A0A1I2XB77"/>
<evidence type="ECO:0000259" key="2">
    <source>
        <dbReference type="Pfam" id="PF13938"/>
    </source>
</evidence>